<dbReference type="Gene3D" id="2.10.90.10">
    <property type="entry name" value="Cystine-knot cytokines"/>
    <property type="match status" value="1"/>
</dbReference>
<dbReference type="GO" id="GO:0045087">
    <property type="term" value="P:innate immune response"/>
    <property type="evidence" value="ECO:0007669"/>
    <property type="project" value="TreeGrafter"/>
</dbReference>
<dbReference type="GO" id="GO:0005615">
    <property type="term" value="C:extracellular space"/>
    <property type="evidence" value="ECO:0007669"/>
    <property type="project" value="UniProtKB-ARBA"/>
</dbReference>
<dbReference type="PANTHER" id="PTHR23199">
    <property type="entry name" value="NEUROTROPHIN 1-RELATED"/>
    <property type="match status" value="1"/>
</dbReference>
<name>A0AAW1UZ33_9CUCU</name>
<evidence type="ECO:0000256" key="1">
    <source>
        <dbReference type="ARBA" id="ARBA00022729"/>
    </source>
</evidence>
<dbReference type="GO" id="GO:0021556">
    <property type="term" value="P:central nervous system formation"/>
    <property type="evidence" value="ECO:0007669"/>
    <property type="project" value="TreeGrafter"/>
</dbReference>
<evidence type="ECO:0000313" key="5">
    <source>
        <dbReference type="EMBL" id="KAK9888657.1"/>
    </source>
</evidence>
<evidence type="ECO:0000256" key="3">
    <source>
        <dbReference type="ARBA" id="ARBA00023180"/>
    </source>
</evidence>
<keyword evidence="3" id="KW-0325">Glycoprotein</keyword>
<dbReference type="GO" id="GO:0008083">
    <property type="term" value="F:growth factor activity"/>
    <property type="evidence" value="ECO:0007669"/>
    <property type="project" value="TreeGrafter"/>
</dbReference>
<reference evidence="5 6" key="1">
    <citation type="submission" date="2023-03" db="EMBL/GenBank/DDBJ databases">
        <title>Genome insight into feeding habits of ladybird beetles.</title>
        <authorList>
            <person name="Li H.-S."/>
            <person name="Huang Y.-H."/>
            <person name="Pang H."/>
        </authorList>
    </citation>
    <scope>NUCLEOTIDE SEQUENCE [LARGE SCALE GENOMIC DNA]</scope>
    <source>
        <strain evidence="5">SYSU_2023b</strain>
        <tissue evidence="5">Whole body</tissue>
    </source>
</reference>
<proteinExistence type="predicted"/>
<dbReference type="EMBL" id="JARQZJ010000121">
    <property type="protein sequence ID" value="KAK9888657.1"/>
    <property type="molecule type" value="Genomic_DNA"/>
</dbReference>
<dbReference type="InterPro" id="IPR032104">
    <property type="entry name" value="Spaetzle"/>
</dbReference>
<accession>A0AAW1UZ33</accession>
<feature type="domain" description="Spaetzle" evidence="4">
    <location>
        <begin position="151"/>
        <end position="247"/>
    </location>
</feature>
<evidence type="ECO:0000256" key="2">
    <source>
        <dbReference type="ARBA" id="ARBA00023157"/>
    </source>
</evidence>
<sequence length="250" mass="28872">MFLAKLTRYNARMLVVDETKEDYSATTAPYPAAKYPTFYKDIDITTSQPPHNFHSQWRNGEIIPSLTRNTTNFSGNSFDPYGDYQELSPQHGVQYSRDVNKFTHLHDRVKRSELLRSHMRQIRESEFKKNFTGEVNLKRSKRQNGGLGSDELCQSRSTFVMPRAALNKNGVWMYVVNMENDNQKYTQLVKSEVCISQTCSSICGLPNGYTSKCEQKYVQKRLIALQGQGDQLYTDLFWIPSCCICTIQRN</sequence>
<dbReference type="GO" id="GO:0005121">
    <property type="term" value="F:Toll binding"/>
    <property type="evidence" value="ECO:0007669"/>
    <property type="project" value="TreeGrafter"/>
</dbReference>
<protein>
    <recommendedName>
        <fullName evidence="4">Spaetzle domain-containing protein</fullName>
    </recommendedName>
</protein>
<dbReference type="PANTHER" id="PTHR23199:SF16">
    <property type="entry name" value="PROTEIN SPAETZLE 5"/>
    <property type="match status" value="1"/>
</dbReference>
<evidence type="ECO:0000259" key="4">
    <source>
        <dbReference type="Pfam" id="PF16077"/>
    </source>
</evidence>
<keyword evidence="2" id="KW-1015">Disulfide bond</keyword>
<organism evidence="5 6">
    <name type="scientific">Henosepilachna vigintioctopunctata</name>
    <dbReference type="NCBI Taxonomy" id="420089"/>
    <lineage>
        <taxon>Eukaryota</taxon>
        <taxon>Metazoa</taxon>
        <taxon>Ecdysozoa</taxon>
        <taxon>Arthropoda</taxon>
        <taxon>Hexapoda</taxon>
        <taxon>Insecta</taxon>
        <taxon>Pterygota</taxon>
        <taxon>Neoptera</taxon>
        <taxon>Endopterygota</taxon>
        <taxon>Coleoptera</taxon>
        <taxon>Polyphaga</taxon>
        <taxon>Cucujiformia</taxon>
        <taxon>Coccinelloidea</taxon>
        <taxon>Coccinellidae</taxon>
        <taxon>Epilachninae</taxon>
        <taxon>Epilachnini</taxon>
        <taxon>Henosepilachna</taxon>
    </lineage>
</organism>
<dbReference type="InterPro" id="IPR029034">
    <property type="entry name" value="Cystine-knot_cytokine"/>
</dbReference>
<comment type="caution">
    <text evidence="5">The sequence shown here is derived from an EMBL/GenBank/DDBJ whole genome shotgun (WGS) entry which is preliminary data.</text>
</comment>
<dbReference type="InterPro" id="IPR052444">
    <property type="entry name" value="Spz/Toll_ligand-like"/>
</dbReference>
<keyword evidence="1" id="KW-0732">Signal</keyword>
<dbReference type="Pfam" id="PF16077">
    <property type="entry name" value="Spaetzle"/>
    <property type="match status" value="1"/>
</dbReference>
<dbReference type="AlphaFoldDB" id="A0AAW1UZ33"/>
<evidence type="ECO:0000313" key="6">
    <source>
        <dbReference type="Proteomes" id="UP001431783"/>
    </source>
</evidence>
<keyword evidence="6" id="KW-1185">Reference proteome</keyword>
<dbReference type="Proteomes" id="UP001431783">
    <property type="component" value="Unassembled WGS sequence"/>
</dbReference>
<gene>
    <name evidence="5" type="ORF">WA026_000886</name>
</gene>
<dbReference type="SUPFAM" id="SSF57501">
    <property type="entry name" value="Cystine-knot cytokines"/>
    <property type="match status" value="1"/>
</dbReference>